<dbReference type="InterPro" id="IPR003768">
    <property type="entry name" value="ScpA"/>
</dbReference>
<comment type="subunit">
    <text evidence="3">Component of a cohesin-like complex composed of ScpA, ScpB and the Smc homodimer, in which ScpA and ScpB bind to the head domain of Smc. The presence of the three proteins is required for the association of the complex with DNA.</text>
</comment>
<organism evidence="5 6">
    <name type="scientific">Melghirimyces profundicolus</name>
    <dbReference type="NCBI Taxonomy" id="1242148"/>
    <lineage>
        <taxon>Bacteria</taxon>
        <taxon>Bacillati</taxon>
        <taxon>Bacillota</taxon>
        <taxon>Bacilli</taxon>
        <taxon>Bacillales</taxon>
        <taxon>Thermoactinomycetaceae</taxon>
        <taxon>Melghirimyces</taxon>
    </lineage>
</organism>
<dbReference type="InterPro" id="IPR023093">
    <property type="entry name" value="ScpA-like_C"/>
</dbReference>
<reference evidence="5 6" key="1">
    <citation type="submission" date="2018-04" db="EMBL/GenBank/DDBJ databases">
        <title>Genomic Encyclopedia of Archaeal and Bacterial Type Strains, Phase II (KMG-II): from individual species to whole genera.</title>
        <authorList>
            <person name="Goeker M."/>
        </authorList>
    </citation>
    <scope>NUCLEOTIDE SEQUENCE [LARGE SCALE GENOMIC DNA]</scope>
    <source>
        <strain evidence="5 6">DSM 45787</strain>
    </source>
</reference>
<dbReference type="RefSeq" id="WP_108026171.1">
    <property type="nucleotide sequence ID" value="NZ_QBKR01000035.1"/>
</dbReference>
<proteinExistence type="inferred from homology"/>
<dbReference type="Proteomes" id="UP000244240">
    <property type="component" value="Unassembled WGS sequence"/>
</dbReference>
<accession>A0A2T6B453</accession>
<comment type="caution">
    <text evidence="5">The sequence shown here is derived from an EMBL/GenBank/DDBJ whole genome shotgun (WGS) entry which is preliminary data.</text>
</comment>
<dbReference type="GO" id="GO:0007059">
    <property type="term" value="P:chromosome segregation"/>
    <property type="evidence" value="ECO:0007669"/>
    <property type="project" value="UniProtKB-UniRule"/>
</dbReference>
<evidence type="ECO:0000313" key="6">
    <source>
        <dbReference type="Proteomes" id="UP000244240"/>
    </source>
</evidence>
<protein>
    <recommendedName>
        <fullName evidence="2 3">Segregation and condensation protein A</fullName>
    </recommendedName>
</protein>
<keyword evidence="6" id="KW-1185">Reference proteome</keyword>
<evidence type="ECO:0000256" key="3">
    <source>
        <dbReference type="HAMAP-Rule" id="MF_01805"/>
    </source>
</evidence>
<evidence type="ECO:0000256" key="4">
    <source>
        <dbReference type="SAM" id="MobiDB-lite"/>
    </source>
</evidence>
<comment type="function">
    <text evidence="3">Participates in chromosomal partition during cell division. May act via the formation of a condensin-like complex containing Smc and ScpB that pull DNA away from mid-cell into both cell halves.</text>
</comment>
<sequence length="261" mass="30464">MDVTIKLEMFEGPLDLLLHLIDRSEVDVCEIPIARITDQYMEYLSTMQRFELEVASEFLVMAATLLAIKSRMLLPRAEPADLSDVMQEEEGLDPREELVERLLEYKRYKRLADALREREEERSRVYTRPPMDLTPYTPEENPLKGVSPDDLLEIFVDVMSRREEEAEPARMTREEISVSDRMEEIHGLLLRTRGELRFSELLRWGRITRERVVTTFLALLELMKLRRIRIRQAGLFDDIRIEAKPGEGGESSDEFTAETGD</sequence>
<keyword evidence="3" id="KW-0132">Cell division</keyword>
<evidence type="ECO:0000256" key="2">
    <source>
        <dbReference type="ARBA" id="ARBA00044777"/>
    </source>
</evidence>
<dbReference type="Gene3D" id="1.10.10.580">
    <property type="entry name" value="Structural maintenance of chromosome 1. Chain E"/>
    <property type="match status" value="1"/>
</dbReference>
<dbReference type="EMBL" id="QBKR01000035">
    <property type="protein sequence ID" value="PTX50860.1"/>
    <property type="molecule type" value="Genomic_DNA"/>
</dbReference>
<dbReference type="GO" id="GO:0005737">
    <property type="term" value="C:cytoplasm"/>
    <property type="evidence" value="ECO:0007669"/>
    <property type="project" value="UniProtKB-SubCell"/>
</dbReference>
<gene>
    <name evidence="3" type="primary">scpA</name>
    <name evidence="5" type="ORF">C8P63_1358</name>
</gene>
<keyword evidence="1 3" id="KW-0159">Chromosome partition</keyword>
<keyword evidence="3" id="KW-0963">Cytoplasm</keyword>
<comment type="similarity">
    <text evidence="3">Belongs to the ScpA family.</text>
</comment>
<feature type="region of interest" description="Disordered" evidence="4">
    <location>
        <begin position="123"/>
        <end position="142"/>
    </location>
</feature>
<dbReference type="GO" id="GO:0006260">
    <property type="term" value="P:DNA replication"/>
    <property type="evidence" value="ECO:0007669"/>
    <property type="project" value="UniProtKB-UniRule"/>
</dbReference>
<name>A0A2T6B453_9BACL</name>
<dbReference type="Gene3D" id="6.10.250.2410">
    <property type="match status" value="1"/>
</dbReference>
<dbReference type="Pfam" id="PF02616">
    <property type="entry name" value="SMC_ScpA"/>
    <property type="match status" value="1"/>
</dbReference>
<evidence type="ECO:0000256" key="1">
    <source>
        <dbReference type="ARBA" id="ARBA00022829"/>
    </source>
</evidence>
<dbReference type="GO" id="GO:0051301">
    <property type="term" value="P:cell division"/>
    <property type="evidence" value="ECO:0007669"/>
    <property type="project" value="UniProtKB-KW"/>
</dbReference>
<dbReference type="OrthoDB" id="9811016at2"/>
<dbReference type="HAMAP" id="MF_01805">
    <property type="entry name" value="ScpA"/>
    <property type="match status" value="1"/>
</dbReference>
<feature type="compositionally biased region" description="Acidic residues" evidence="4">
    <location>
        <begin position="250"/>
        <end position="261"/>
    </location>
</feature>
<dbReference type="AlphaFoldDB" id="A0A2T6B453"/>
<feature type="region of interest" description="Disordered" evidence="4">
    <location>
        <begin position="242"/>
        <end position="261"/>
    </location>
</feature>
<evidence type="ECO:0000313" key="5">
    <source>
        <dbReference type="EMBL" id="PTX50860.1"/>
    </source>
</evidence>
<comment type="subcellular location">
    <subcellularLocation>
        <location evidence="3">Cytoplasm</location>
    </subcellularLocation>
    <text evidence="3">Associated with two foci at the outer edges of the nucleoid region in young cells, and at four foci within both cell halves in older cells.</text>
</comment>
<keyword evidence="3" id="KW-0131">Cell cycle</keyword>
<dbReference type="PANTHER" id="PTHR33969:SF2">
    <property type="entry name" value="SEGREGATION AND CONDENSATION PROTEIN A"/>
    <property type="match status" value="1"/>
</dbReference>
<dbReference type="PANTHER" id="PTHR33969">
    <property type="entry name" value="SEGREGATION AND CONDENSATION PROTEIN A"/>
    <property type="match status" value="1"/>
</dbReference>